<accession>A0A1I3BU30</accession>
<evidence type="ECO:0000256" key="2">
    <source>
        <dbReference type="ARBA" id="ARBA00008973"/>
    </source>
</evidence>
<dbReference type="PANTHER" id="PTHR30429">
    <property type="entry name" value="D-METHIONINE-BINDING LIPOPROTEIN METQ"/>
    <property type="match status" value="1"/>
</dbReference>
<name>A0A1I3BU30_9FIRM</name>
<evidence type="ECO:0000256" key="4">
    <source>
        <dbReference type="ARBA" id="ARBA00023136"/>
    </source>
</evidence>
<evidence type="ECO:0000256" key="6">
    <source>
        <dbReference type="ARBA" id="ARBA00023288"/>
    </source>
</evidence>
<reference evidence="9" key="1">
    <citation type="submission" date="2016-10" db="EMBL/GenBank/DDBJ databases">
        <authorList>
            <person name="Varghese N."/>
            <person name="Submissions S."/>
        </authorList>
    </citation>
    <scope>NUCLEOTIDE SEQUENCE [LARGE SCALE GENOMIC DNA]</scope>
    <source>
        <strain evidence="9">Z-7934</strain>
    </source>
</reference>
<dbReference type="Pfam" id="PF03180">
    <property type="entry name" value="Lipoprotein_9"/>
    <property type="match status" value="1"/>
</dbReference>
<sequence>MKKVGIMLVVLLLMTLMAGCSGSSNEEVSVEDAATEESAVEKEPLNLVIACAETTQALVDAVVPVMEEKGYQMTYQMFDNNVNTMVATNDESVDGLFLVHKPFMENFNKANDADLVMLEPHVFAVGMGVFSERYESIEELPEGASIAIMNDAMNMDRGLRIFSDAGYLKLAEDVERVTLLDIEENPKGLNFIEMDQTQTVRSLQDMDAVVAFFSHMKNAGKDFDNYMIRDQSPENYPQGVIVKEKNADAQWAKDLVDAFRSEEIRAFADDYYGGLYEYID</sequence>
<organism evidence="8 9">
    <name type="scientific">Tindallia magadiensis</name>
    <dbReference type="NCBI Taxonomy" id="69895"/>
    <lineage>
        <taxon>Bacteria</taxon>
        <taxon>Bacillati</taxon>
        <taxon>Bacillota</taxon>
        <taxon>Clostridia</taxon>
        <taxon>Peptostreptococcales</taxon>
        <taxon>Tindalliaceae</taxon>
        <taxon>Tindallia</taxon>
    </lineage>
</organism>
<dbReference type="GO" id="GO:0016020">
    <property type="term" value="C:membrane"/>
    <property type="evidence" value="ECO:0007669"/>
    <property type="project" value="UniProtKB-SubCell"/>
</dbReference>
<keyword evidence="6" id="KW-0449">Lipoprotein</keyword>
<gene>
    <name evidence="8" type="ORF">SAMN05192551_10229</name>
</gene>
<dbReference type="RefSeq" id="WP_093370084.1">
    <property type="nucleotide sequence ID" value="NZ_FOQA01000002.1"/>
</dbReference>
<feature type="chain" id="PRO_5038368901" evidence="7">
    <location>
        <begin position="19"/>
        <end position="280"/>
    </location>
</feature>
<comment type="similarity">
    <text evidence="2">Belongs to the NlpA lipoprotein family.</text>
</comment>
<dbReference type="PROSITE" id="PS51257">
    <property type="entry name" value="PROKAR_LIPOPROTEIN"/>
    <property type="match status" value="1"/>
</dbReference>
<evidence type="ECO:0000256" key="1">
    <source>
        <dbReference type="ARBA" id="ARBA00004635"/>
    </source>
</evidence>
<dbReference type="AlphaFoldDB" id="A0A1I3BU30"/>
<evidence type="ECO:0000256" key="3">
    <source>
        <dbReference type="ARBA" id="ARBA00022729"/>
    </source>
</evidence>
<dbReference type="SUPFAM" id="SSF53850">
    <property type="entry name" value="Periplasmic binding protein-like II"/>
    <property type="match status" value="1"/>
</dbReference>
<evidence type="ECO:0000313" key="9">
    <source>
        <dbReference type="Proteomes" id="UP000199287"/>
    </source>
</evidence>
<dbReference type="EMBL" id="FOQA01000002">
    <property type="protein sequence ID" value="SFH65762.1"/>
    <property type="molecule type" value="Genomic_DNA"/>
</dbReference>
<dbReference type="Proteomes" id="UP000199287">
    <property type="component" value="Unassembled WGS sequence"/>
</dbReference>
<proteinExistence type="inferred from homology"/>
<comment type="subcellular location">
    <subcellularLocation>
        <location evidence="1">Membrane</location>
        <topology evidence="1">Lipid-anchor</topology>
    </subcellularLocation>
</comment>
<evidence type="ECO:0000256" key="7">
    <source>
        <dbReference type="SAM" id="SignalP"/>
    </source>
</evidence>
<protein>
    <submittedName>
        <fullName evidence="8">D-methionine transport system substrate-binding protein</fullName>
    </submittedName>
</protein>
<dbReference type="PANTHER" id="PTHR30429:SF0">
    <property type="entry name" value="METHIONINE-BINDING LIPOPROTEIN METQ"/>
    <property type="match status" value="1"/>
</dbReference>
<evidence type="ECO:0000313" key="8">
    <source>
        <dbReference type="EMBL" id="SFH65762.1"/>
    </source>
</evidence>
<dbReference type="Gene3D" id="3.40.190.10">
    <property type="entry name" value="Periplasmic binding protein-like II"/>
    <property type="match status" value="2"/>
</dbReference>
<dbReference type="STRING" id="69895.SAMN05192551_10229"/>
<evidence type="ECO:0000256" key="5">
    <source>
        <dbReference type="ARBA" id="ARBA00023139"/>
    </source>
</evidence>
<feature type="signal peptide" evidence="7">
    <location>
        <begin position="1"/>
        <end position="18"/>
    </location>
</feature>
<dbReference type="OrthoDB" id="9812878at2"/>
<keyword evidence="4" id="KW-0472">Membrane</keyword>
<dbReference type="InterPro" id="IPR004872">
    <property type="entry name" value="Lipoprotein_NlpA"/>
</dbReference>
<keyword evidence="5" id="KW-0564">Palmitate</keyword>
<keyword evidence="9" id="KW-1185">Reference proteome</keyword>
<keyword evidence="3 7" id="KW-0732">Signal</keyword>